<comment type="caution">
    <text evidence="1">The sequence shown here is derived from an EMBL/GenBank/DDBJ whole genome shotgun (WGS) entry which is preliminary data.</text>
</comment>
<protein>
    <submittedName>
        <fullName evidence="1">Uncharacterized protein</fullName>
    </submittedName>
</protein>
<proteinExistence type="predicted"/>
<evidence type="ECO:0000313" key="1">
    <source>
        <dbReference type="EMBL" id="KAJ8000953.1"/>
    </source>
</evidence>
<reference evidence="1" key="1">
    <citation type="submission" date="2021-05" db="EMBL/GenBank/DDBJ databases">
        <authorList>
            <person name="Pan Q."/>
            <person name="Jouanno E."/>
            <person name="Zahm M."/>
            <person name="Klopp C."/>
            <person name="Cabau C."/>
            <person name="Louis A."/>
            <person name="Berthelot C."/>
            <person name="Parey E."/>
            <person name="Roest Crollius H."/>
            <person name="Montfort J."/>
            <person name="Robinson-Rechavi M."/>
            <person name="Bouchez O."/>
            <person name="Lampietro C."/>
            <person name="Lopez Roques C."/>
            <person name="Donnadieu C."/>
            <person name="Postlethwait J."/>
            <person name="Bobe J."/>
            <person name="Dillon D."/>
            <person name="Chandos A."/>
            <person name="von Hippel F."/>
            <person name="Guiguen Y."/>
        </authorList>
    </citation>
    <scope>NUCLEOTIDE SEQUENCE</scope>
    <source>
        <strain evidence="1">YG-Jan2019</strain>
    </source>
</reference>
<accession>A0ACC2GBU3</accession>
<evidence type="ECO:0000313" key="2">
    <source>
        <dbReference type="Proteomes" id="UP001157502"/>
    </source>
</evidence>
<organism evidence="1 2">
    <name type="scientific">Dallia pectoralis</name>
    <name type="common">Alaska blackfish</name>
    <dbReference type="NCBI Taxonomy" id="75939"/>
    <lineage>
        <taxon>Eukaryota</taxon>
        <taxon>Metazoa</taxon>
        <taxon>Chordata</taxon>
        <taxon>Craniata</taxon>
        <taxon>Vertebrata</taxon>
        <taxon>Euteleostomi</taxon>
        <taxon>Actinopterygii</taxon>
        <taxon>Neopterygii</taxon>
        <taxon>Teleostei</taxon>
        <taxon>Protacanthopterygii</taxon>
        <taxon>Esociformes</taxon>
        <taxon>Umbridae</taxon>
        <taxon>Dallia</taxon>
    </lineage>
</organism>
<dbReference type="EMBL" id="CM055742">
    <property type="protein sequence ID" value="KAJ8000953.1"/>
    <property type="molecule type" value="Genomic_DNA"/>
</dbReference>
<gene>
    <name evidence="1" type="ORF">DPEC_G00185720</name>
</gene>
<dbReference type="Proteomes" id="UP001157502">
    <property type="component" value="Chromosome 15"/>
</dbReference>
<name>A0ACC2GBU3_DALPE</name>
<sequence length="123" mass="13473">MHASPEAWEEVGERDGEWEATGRRRQSGRAVDTDCWLDSASMSLWHQLTCTPLPPASRRNPGSGPLLVCLTESALLPPTEVTSNKERSQEPGHVGPKWPTSPYTWSLRLAGAKRPGRGFSAPP</sequence>
<keyword evidence="2" id="KW-1185">Reference proteome</keyword>